<dbReference type="RefSeq" id="WP_205459729.1">
    <property type="nucleotide sequence ID" value="NZ_JAFHKK010000026.1"/>
</dbReference>
<evidence type="ECO:0000313" key="1">
    <source>
        <dbReference type="EMBL" id="MBN2965185.1"/>
    </source>
</evidence>
<gene>
    <name evidence="1" type="ORF">JWV37_10365</name>
</gene>
<protein>
    <recommendedName>
        <fullName evidence="3">DUF2383 domain-containing protein</fullName>
    </recommendedName>
</protein>
<sequence>MSANPQNQLAQDYQEYCDLLKDYEKAISDVNNFHFSSSTGNYTLDEKEAFFKLLANQRRAHEALLNNFLTRA</sequence>
<evidence type="ECO:0000313" key="2">
    <source>
        <dbReference type="Proteomes" id="UP000703590"/>
    </source>
</evidence>
<evidence type="ECO:0008006" key="3">
    <source>
        <dbReference type="Google" id="ProtNLM"/>
    </source>
</evidence>
<name>A0ABS2WU68_9BACT</name>
<accession>A0ABS2WU68</accession>
<dbReference type="Proteomes" id="UP000703590">
    <property type="component" value="Unassembled WGS sequence"/>
</dbReference>
<dbReference type="EMBL" id="JAFHKK010000026">
    <property type="protein sequence ID" value="MBN2965185.1"/>
    <property type="molecule type" value="Genomic_DNA"/>
</dbReference>
<reference evidence="1" key="1">
    <citation type="submission" date="2021-02" db="EMBL/GenBank/DDBJ databases">
        <title>Sulfurospirillum tamanensis sp. nov.</title>
        <authorList>
            <person name="Frolova A."/>
            <person name="Merkel A."/>
            <person name="Slobodkin A."/>
        </authorList>
    </citation>
    <scope>NUCLEOTIDE SEQUENCE</scope>
    <source>
        <strain evidence="1">T05b</strain>
    </source>
</reference>
<comment type="caution">
    <text evidence="1">The sequence shown here is derived from an EMBL/GenBank/DDBJ whole genome shotgun (WGS) entry which is preliminary data.</text>
</comment>
<keyword evidence="2" id="KW-1185">Reference proteome</keyword>
<organism evidence="1 2">
    <name type="scientific">Sulfurospirillum tamanense</name>
    <dbReference type="NCBI Taxonomy" id="2813362"/>
    <lineage>
        <taxon>Bacteria</taxon>
        <taxon>Pseudomonadati</taxon>
        <taxon>Campylobacterota</taxon>
        <taxon>Epsilonproteobacteria</taxon>
        <taxon>Campylobacterales</taxon>
        <taxon>Sulfurospirillaceae</taxon>
        <taxon>Sulfurospirillum</taxon>
    </lineage>
</organism>
<proteinExistence type="predicted"/>
<reference evidence="1" key="2">
    <citation type="submission" date="2021-02" db="EMBL/GenBank/DDBJ databases">
        <authorList>
            <person name="Merkel A.Y."/>
        </authorList>
    </citation>
    <scope>NUCLEOTIDE SEQUENCE</scope>
    <source>
        <strain evidence="1">T05b</strain>
    </source>
</reference>